<comment type="similarity">
    <text evidence="2">Belongs to the bHLH protein family.</text>
</comment>
<reference evidence="7" key="2">
    <citation type="submission" date="2023-06" db="EMBL/GenBank/DDBJ databases">
        <authorList>
            <person name="Ma L."/>
            <person name="Liu K.-W."/>
            <person name="Li Z."/>
            <person name="Hsiao Y.-Y."/>
            <person name="Qi Y."/>
            <person name="Fu T."/>
            <person name="Tang G."/>
            <person name="Zhang D."/>
            <person name="Sun W.-H."/>
            <person name="Liu D.-K."/>
            <person name="Li Y."/>
            <person name="Chen G.-Z."/>
            <person name="Liu X.-D."/>
            <person name="Liao X.-Y."/>
            <person name="Jiang Y.-T."/>
            <person name="Yu X."/>
            <person name="Hao Y."/>
            <person name="Huang J."/>
            <person name="Zhao X.-W."/>
            <person name="Ke S."/>
            <person name="Chen Y.-Y."/>
            <person name="Wu W.-L."/>
            <person name="Hsu J.-L."/>
            <person name="Lin Y.-F."/>
            <person name="Huang M.-D."/>
            <person name="Li C.-Y."/>
            <person name="Huang L."/>
            <person name="Wang Z.-W."/>
            <person name="Zhao X."/>
            <person name="Zhong W.-Y."/>
            <person name="Peng D.-H."/>
            <person name="Ahmad S."/>
            <person name="Lan S."/>
            <person name="Zhang J.-S."/>
            <person name="Tsai W.-C."/>
            <person name="Van De Peer Y."/>
            <person name="Liu Z.-J."/>
        </authorList>
    </citation>
    <scope>NUCLEOTIDE SEQUENCE</scope>
    <source>
        <strain evidence="7">SCP</strain>
        <tissue evidence="7">Leaves</tissue>
    </source>
</reference>
<evidence type="ECO:0000256" key="2">
    <source>
        <dbReference type="ARBA" id="ARBA00005510"/>
    </source>
</evidence>
<dbReference type="EMBL" id="JAUJYN010000011">
    <property type="protein sequence ID" value="KAK1260268.1"/>
    <property type="molecule type" value="Genomic_DNA"/>
</dbReference>
<evidence type="ECO:0000256" key="5">
    <source>
        <dbReference type="ARBA" id="ARBA00023242"/>
    </source>
</evidence>
<evidence type="ECO:0000313" key="7">
    <source>
        <dbReference type="EMBL" id="KAK1260268.1"/>
    </source>
</evidence>
<reference evidence="7" key="1">
    <citation type="journal article" date="2023" name="Nat. Commun.">
        <title>Diploid and tetraploid genomes of Acorus and the evolution of monocots.</title>
        <authorList>
            <person name="Ma L."/>
            <person name="Liu K.W."/>
            <person name="Li Z."/>
            <person name="Hsiao Y.Y."/>
            <person name="Qi Y."/>
            <person name="Fu T."/>
            <person name="Tang G.D."/>
            <person name="Zhang D."/>
            <person name="Sun W.H."/>
            <person name="Liu D.K."/>
            <person name="Li Y."/>
            <person name="Chen G.Z."/>
            <person name="Liu X.D."/>
            <person name="Liao X.Y."/>
            <person name="Jiang Y.T."/>
            <person name="Yu X."/>
            <person name="Hao Y."/>
            <person name="Huang J."/>
            <person name="Zhao X.W."/>
            <person name="Ke S."/>
            <person name="Chen Y.Y."/>
            <person name="Wu W.L."/>
            <person name="Hsu J.L."/>
            <person name="Lin Y.F."/>
            <person name="Huang M.D."/>
            <person name="Li C.Y."/>
            <person name="Huang L."/>
            <person name="Wang Z.W."/>
            <person name="Zhao X."/>
            <person name="Zhong W.Y."/>
            <person name="Peng D.H."/>
            <person name="Ahmad S."/>
            <person name="Lan S."/>
            <person name="Zhang J.S."/>
            <person name="Tsai W.C."/>
            <person name="Van de Peer Y."/>
            <person name="Liu Z.J."/>
        </authorList>
    </citation>
    <scope>NUCLEOTIDE SEQUENCE</scope>
    <source>
        <strain evidence="7">SCP</strain>
    </source>
</reference>
<evidence type="ECO:0000313" key="8">
    <source>
        <dbReference type="Proteomes" id="UP001179952"/>
    </source>
</evidence>
<dbReference type="GO" id="GO:0043565">
    <property type="term" value="F:sequence-specific DNA binding"/>
    <property type="evidence" value="ECO:0007669"/>
    <property type="project" value="TreeGrafter"/>
</dbReference>
<sequence>MSKESTLSDAIDYIRTLQKQVYDLHSELAQMPEEEAQGEAEVTALGRKAFYIKIVCENTRCEFGRLIEALSSLCLEVTSINSVMLRGVSNHTFSVEVKNRKTTSTNCYDNHILVLTISIQNW</sequence>
<gene>
    <name evidence="7" type="ORF">QJS04_geneDACA019052</name>
</gene>
<protein>
    <recommendedName>
        <fullName evidence="6">Plant bHLH transcription factor ACT-like domain-containing protein</fullName>
    </recommendedName>
</protein>
<dbReference type="InterPro" id="IPR054502">
    <property type="entry name" value="bHLH-TF_ACT-like_plant"/>
</dbReference>
<name>A0AAV9A809_ACOGR</name>
<evidence type="ECO:0000256" key="3">
    <source>
        <dbReference type="ARBA" id="ARBA00023015"/>
    </source>
</evidence>
<keyword evidence="5" id="KW-0539">Nucleus</keyword>
<proteinExistence type="inferred from homology"/>
<dbReference type="InterPro" id="IPR036638">
    <property type="entry name" value="HLH_DNA-bd_sf"/>
</dbReference>
<dbReference type="InterPro" id="IPR051358">
    <property type="entry name" value="TF_AMS/ICE1/BHLH6-like"/>
</dbReference>
<dbReference type="Pfam" id="PF22754">
    <property type="entry name" value="bHLH-TF_ACT-like_plant"/>
    <property type="match status" value="1"/>
</dbReference>
<comment type="subcellular location">
    <subcellularLocation>
        <location evidence="1">Nucleus</location>
    </subcellularLocation>
</comment>
<evidence type="ECO:0000256" key="1">
    <source>
        <dbReference type="ARBA" id="ARBA00004123"/>
    </source>
</evidence>
<dbReference type="PANTHER" id="PTHR31945:SF26">
    <property type="entry name" value="TRANSCRIPTION FACTOR BHLH35"/>
    <property type="match status" value="1"/>
</dbReference>
<dbReference type="SUPFAM" id="SSF47459">
    <property type="entry name" value="HLH, helix-loop-helix DNA-binding domain"/>
    <property type="match status" value="1"/>
</dbReference>
<dbReference type="AlphaFoldDB" id="A0AAV9A809"/>
<dbReference type="PANTHER" id="PTHR31945">
    <property type="entry name" value="TRANSCRIPTION FACTOR SCREAM2-RELATED"/>
    <property type="match status" value="1"/>
</dbReference>
<comment type="caution">
    <text evidence="7">The sequence shown here is derived from an EMBL/GenBank/DDBJ whole genome shotgun (WGS) entry which is preliminary data.</text>
</comment>
<keyword evidence="8" id="KW-1185">Reference proteome</keyword>
<organism evidence="7 8">
    <name type="scientific">Acorus gramineus</name>
    <name type="common">Dwarf sweet flag</name>
    <dbReference type="NCBI Taxonomy" id="55184"/>
    <lineage>
        <taxon>Eukaryota</taxon>
        <taxon>Viridiplantae</taxon>
        <taxon>Streptophyta</taxon>
        <taxon>Embryophyta</taxon>
        <taxon>Tracheophyta</taxon>
        <taxon>Spermatophyta</taxon>
        <taxon>Magnoliopsida</taxon>
        <taxon>Liliopsida</taxon>
        <taxon>Acoraceae</taxon>
        <taxon>Acorus</taxon>
    </lineage>
</organism>
<keyword evidence="3" id="KW-0805">Transcription regulation</keyword>
<evidence type="ECO:0000259" key="6">
    <source>
        <dbReference type="Pfam" id="PF22754"/>
    </source>
</evidence>
<keyword evidence="4" id="KW-0804">Transcription</keyword>
<dbReference type="GO" id="GO:0046983">
    <property type="term" value="F:protein dimerization activity"/>
    <property type="evidence" value="ECO:0007669"/>
    <property type="project" value="InterPro"/>
</dbReference>
<dbReference type="GO" id="GO:0005634">
    <property type="term" value="C:nucleus"/>
    <property type="evidence" value="ECO:0007669"/>
    <property type="project" value="UniProtKB-SubCell"/>
</dbReference>
<evidence type="ECO:0000256" key="4">
    <source>
        <dbReference type="ARBA" id="ARBA00023163"/>
    </source>
</evidence>
<feature type="domain" description="Plant bHLH transcription factor ACT-like" evidence="6">
    <location>
        <begin position="41"/>
        <end position="99"/>
    </location>
</feature>
<dbReference type="Proteomes" id="UP001179952">
    <property type="component" value="Unassembled WGS sequence"/>
</dbReference>
<accession>A0AAV9A809</accession>
<dbReference type="Gene3D" id="4.10.280.10">
    <property type="entry name" value="Helix-loop-helix DNA-binding domain"/>
    <property type="match status" value="1"/>
</dbReference>
<dbReference type="GO" id="GO:0003700">
    <property type="term" value="F:DNA-binding transcription factor activity"/>
    <property type="evidence" value="ECO:0007669"/>
    <property type="project" value="TreeGrafter"/>
</dbReference>